<evidence type="ECO:0000256" key="1">
    <source>
        <dbReference type="ARBA" id="ARBA00023015"/>
    </source>
</evidence>
<dbReference type="InterPro" id="IPR041916">
    <property type="entry name" value="Anti_sigma_zinc_sf"/>
</dbReference>
<dbReference type="Proteomes" id="UP000523955">
    <property type="component" value="Unassembled WGS sequence"/>
</dbReference>
<feature type="domain" description="Putative zinc-finger" evidence="4">
    <location>
        <begin position="10"/>
        <end position="35"/>
    </location>
</feature>
<keyword evidence="3" id="KW-0472">Membrane</keyword>
<dbReference type="InterPro" id="IPR027383">
    <property type="entry name" value="Znf_put"/>
</dbReference>
<keyword evidence="3" id="KW-0812">Transmembrane</keyword>
<evidence type="ECO:0000256" key="2">
    <source>
        <dbReference type="ARBA" id="ARBA00023163"/>
    </source>
</evidence>
<keyword evidence="6" id="KW-1185">Reference proteome</keyword>
<dbReference type="Gene3D" id="1.10.10.1320">
    <property type="entry name" value="Anti-sigma factor, zinc-finger domain"/>
    <property type="match status" value="1"/>
</dbReference>
<keyword evidence="2" id="KW-0804">Transcription</keyword>
<accession>A0A7X0RL79</accession>
<keyword evidence="1" id="KW-0805">Transcription regulation</keyword>
<dbReference type="EMBL" id="JACKXE010000001">
    <property type="protein sequence ID" value="MBB6629134.1"/>
    <property type="molecule type" value="Genomic_DNA"/>
</dbReference>
<gene>
    <name evidence="5" type="ORF">H5V45_17540</name>
</gene>
<proteinExistence type="predicted"/>
<evidence type="ECO:0000313" key="5">
    <source>
        <dbReference type="EMBL" id="MBB6629134.1"/>
    </source>
</evidence>
<evidence type="ECO:0000313" key="6">
    <source>
        <dbReference type="Proteomes" id="UP000523955"/>
    </source>
</evidence>
<reference evidence="5 6" key="1">
    <citation type="submission" date="2020-08" db="EMBL/GenBank/DDBJ databases">
        <authorList>
            <person name="Seo M.-J."/>
        </authorList>
    </citation>
    <scope>NUCLEOTIDE SEQUENCE [LARGE SCALE GENOMIC DNA]</scope>
    <source>
        <strain evidence="5 6">KIGAM211</strain>
    </source>
</reference>
<dbReference type="RefSeq" id="WP_185254117.1">
    <property type="nucleotide sequence ID" value="NZ_JACKXE010000001.1"/>
</dbReference>
<evidence type="ECO:0000256" key="3">
    <source>
        <dbReference type="SAM" id="Phobius"/>
    </source>
</evidence>
<name>A0A7X0RL79_9ACTN</name>
<feature type="transmembrane region" description="Helical" evidence="3">
    <location>
        <begin position="90"/>
        <end position="114"/>
    </location>
</feature>
<dbReference type="AlphaFoldDB" id="A0A7X0RL79"/>
<keyword evidence="3" id="KW-1133">Transmembrane helix</keyword>
<evidence type="ECO:0000259" key="4">
    <source>
        <dbReference type="Pfam" id="PF13490"/>
    </source>
</evidence>
<comment type="caution">
    <text evidence="5">The sequence shown here is derived from an EMBL/GenBank/DDBJ whole genome shotgun (WGS) entry which is preliminary data.</text>
</comment>
<protein>
    <submittedName>
        <fullName evidence="5">Zf-HC2 domain-containing protein</fullName>
    </submittedName>
</protein>
<sequence>MTCPHQHLDGAYVLGALAPAERQEFEQHLTTCADCSRAVRELAGLPGLLGHVDPAALDDTPAGGADADVPATLLPALVREVRRTGRRRRWAAAGLAAAATVLVVLGSLAAAGVLGGGDEPGPTAPPVATAARSMAQVEPGPVTATVSFTDVAWGTRLDLVCSYSRLLYASGAARPTAYALVVTTRDGRTEQVATWRALPGRTMTLEAATAARRSDITAVEVRTAAGEPVLRLAT</sequence>
<organism evidence="5 6">
    <name type="scientific">Nocardioides luti</name>
    <dbReference type="NCBI Taxonomy" id="2761101"/>
    <lineage>
        <taxon>Bacteria</taxon>
        <taxon>Bacillati</taxon>
        <taxon>Actinomycetota</taxon>
        <taxon>Actinomycetes</taxon>
        <taxon>Propionibacteriales</taxon>
        <taxon>Nocardioidaceae</taxon>
        <taxon>Nocardioides</taxon>
    </lineage>
</organism>
<dbReference type="Pfam" id="PF13490">
    <property type="entry name" value="zf-HC2"/>
    <property type="match status" value="1"/>
</dbReference>